<dbReference type="AlphaFoldDB" id="A0A178Z9Q2"/>
<gene>
    <name evidence="3" type="ORF">AYL99_09679</name>
</gene>
<evidence type="ECO:0000256" key="1">
    <source>
        <dbReference type="SAM" id="MobiDB-lite"/>
    </source>
</evidence>
<sequence>MDTARPRIAKQSDPLPLILRWYSVLPLTVLYLAPAIGIVAFWAAAGTNGRYHISNQLVGCILGTPEIFLVPALLYQLIFWCQCWELDLLKDSMTERLTSGEVLPRIIYLQRPAYMSVTAAVKLMFLVTDGLYHVLSNVIVSVEATRSASDLHDLGGSRNQGTGGWSLRLRLWPALFILSSHIIGALYILWTTCKLWIVLADQMEVSDLTSFYEGEQELLKEPLSQKSKNEKLLHGLSEKSRDSGFPDHRPTPPDSPTPTDMMGHPQSSFEELEERINGTQPRSRSAAPARLVTWKCSCGSSLSDWYTEITPGSLECLQSQLREEASPCASRLGLSWPDLGAWISSKLTAGSFSAQQSTNTTQGPAAPTSSSAGLRSQTHTPSSIPGGPVQVPSQPLSSPVNFSSQGQTAASLVCYLLLCIPEKLSGFRLYHQQLLQTPGSARHPNYVVNDQQLFQLLRRKYATERSIGFSQFWPRTVIRVSLAHFLVDASDFVDLRHYACHGASADCKCIPPANDNLYHCTPRPSPYTPPIGTNYLTHLFQHPECINKVSTRVLNQVPKRFGQCIATTGAEAVEAWGMEFEEGWDRDRLKNAILLVIAATLVFGILWAVLKHDIQGACGIAAFFMSAVATFGGYMASKEPRISHR</sequence>
<feature type="transmembrane region" description="Helical" evidence="2">
    <location>
        <begin position="171"/>
        <end position="190"/>
    </location>
</feature>
<feature type="compositionally biased region" description="Basic and acidic residues" evidence="1">
    <location>
        <begin position="236"/>
        <end position="251"/>
    </location>
</feature>
<evidence type="ECO:0000256" key="2">
    <source>
        <dbReference type="SAM" id="Phobius"/>
    </source>
</evidence>
<evidence type="ECO:0000313" key="4">
    <source>
        <dbReference type="Proteomes" id="UP000078343"/>
    </source>
</evidence>
<feature type="compositionally biased region" description="Low complexity" evidence="1">
    <location>
        <begin position="388"/>
        <end position="400"/>
    </location>
</feature>
<feature type="transmembrane region" description="Helical" evidence="2">
    <location>
        <begin position="113"/>
        <end position="135"/>
    </location>
</feature>
<reference evidence="3 4" key="1">
    <citation type="submission" date="2016-04" db="EMBL/GenBank/DDBJ databases">
        <title>Draft genome of Fonsecaea erecta CBS 125763.</title>
        <authorList>
            <person name="Weiss V.A."/>
            <person name="Vicente V.A."/>
            <person name="Raittz R.T."/>
            <person name="Moreno L.F."/>
            <person name="De Souza E.M."/>
            <person name="Pedrosa F.O."/>
            <person name="Steffens M.B."/>
            <person name="Faoro H."/>
            <person name="Tadra-Sfeir M.Z."/>
            <person name="Najafzadeh M.J."/>
            <person name="Felipe M.S."/>
            <person name="Teixeira M."/>
            <person name="Sun J."/>
            <person name="Xi L."/>
            <person name="Gomes R."/>
            <person name="De Azevedo C.M."/>
            <person name="Salgado C.G."/>
            <person name="Da Silva M.B."/>
            <person name="Nascimento M.F."/>
            <person name="Queiroz-Telles F."/>
            <person name="Attili D.S."/>
            <person name="Gorbushina A."/>
        </authorList>
    </citation>
    <scope>NUCLEOTIDE SEQUENCE [LARGE SCALE GENOMIC DNA]</scope>
    <source>
        <strain evidence="3 4">CBS 125763</strain>
    </source>
</reference>
<name>A0A178Z9Q2_9EURO</name>
<feature type="transmembrane region" description="Helical" evidence="2">
    <location>
        <begin position="21"/>
        <end position="44"/>
    </location>
</feature>
<dbReference type="Proteomes" id="UP000078343">
    <property type="component" value="Unassembled WGS sequence"/>
</dbReference>
<dbReference type="EMBL" id="LVYI01000009">
    <property type="protein sequence ID" value="OAP56500.1"/>
    <property type="molecule type" value="Genomic_DNA"/>
</dbReference>
<feature type="transmembrane region" description="Helical" evidence="2">
    <location>
        <begin position="56"/>
        <end position="80"/>
    </location>
</feature>
<accession>A0A178Z9Q2</accession>
<proteinExistence type="predicted"/>
<organism evidence="3 4">
    <name type="scientific">Fonsecaea erecta</name>
    <dbReference type="NCBI Taxonomy" id="1367422"/>
    <lineage>
        <taxon>Eukaryota</taxon>
        <taxon>Fungi</taxon>
        <taxon>Dikarya</taxon>
        <taxon>Ascomycota</taxon>
        <taxon>Pezizomycotina</taxon>
        <taxon>Eurotiomycetes</taxon>
        <taxon>Chaetothyriomycetidae</taxon>
        <taxon>Chaetothyriales</taxon>
        <taxon>Herpotrichiellaceae</taxon>
        <taxon>Fonsecaea</taxon>
    </lineage>
</organism>
<evidence type="ECO:0000313" key="3">
    <source>
        <dbReference type="EMBL" id="OAP56500.1"/>
    </source>
</evidence>
<dbReference type="GeneID" id="30013847"/>
<keyword evidence="2" id="KW-0472">Membrane</keyword>
<feature type="region of interest" description="Disordered" evidence="1">
    <location>
        <begin position="236"/>
        <end position="284"/>
    </location>
</feature>
<keyword evidence="2" id="KW-0812">Transmembrane</keyword>
<protein>
    <submittedName>
        <fullName evidence="3">Uncharacterized protein</fullName>
    </submittedName>
</protein>
<comment type="caution">
    <text evidence="3">The sequence shown here is derived from an EMBL/GenBank/DDBJ whole genome shotgun (WGS) entry which is preliminary data.</text>
</comment>
<feature type="region of interest" description="Disordered" evidence="1">
    <location>
        <begin position="354"/>
        <end position="402"/>
    </location>
</feature>
<dbReference type="OrthoDB" id="4540793at2759"/>
<keyword evidence="2" id="KW-1133">Transmembrane helix</keyword>
<feature type="transmembrane region" description="Helical" evidence="2">
    <location>
        <begin position="616"/>
        <end position="636"/>
    </location>
</feature>
<feature type="compositionally biased region" description="Polar residues" evidence="1">
    <location>
        <begin position="354"/>
        <end position="383"/>
    </location>
</feature>
<keyword evidence="4" id="KW-1185">Reference proteome</keyword>
<dbReference type="RefSeq" id="XP_018689867.1">
    <property type="nucleotide sequence ID" value="XM_018841186.1"/>
</dbReference>
<feature type="transmembrane region" description="Helical" evidence="2">
    <location>
        <begin position="592"/>
        <end position="610"/>
    </location>
</feature>